<evidence type="ECO:0000256" key="2">
    <source>
        <dbReference type="SAM" id="MobiDB-lite"/>
    </source>
</evidence>
<dbReference type="InterPro" id="IPR008964">
    <property type="entry name" value="Invasin/intimin_cell_adhesion"/>
</dbReference>
<evidence type="ECO:0000256" key="1">
    <source>
        <dbReference type="ARBA" id="ARBA00010116"/>
    </source>
</evidence>
<gene>
    <name evidence="4" type="ORF">GCM10009017_20030</name>
</gene>
<comment type="caution">
    <text evidence="4">The sequence shown here is derived from an EMBL/GenBank/DDBJ whole genome shotgun (WGS) entry which is preliminary data.</text>
</comment>
<dbReference type="InterPro" id="IPR018247">
    <property type="entry name" value="EF_Hand_1_Ca_BS"/>
</dbReference>
<dbReference type="EMBL" id="BMOO01000004">
    <property type="protein sequence ID" value="GGM69902.1"/>
    <property type="molecule type" value="Genomic_DNA"/>
</dbReference>
<evidence type="ECO:0000313" key="4">
    <source>
        <dbReference type="EMBL" id="GGM69902.1"/>
    </source>
</evidence>
<dbReference type="InterPro" id="IPR013783">
    <property type="entry name" value="Ig-like_fold"/>
</dbReference>
<dbReference type="NCBIfam" id="TIGR04207">
    <property type="entry name" value="halo_sig_pep"/>
    <property type="match status" value="1"/>
</dbReference>
<protein>
    <recommendedName>
        <fullName evidence="3">Big-1 domain-containing protein</fullName>
    </recommendedName>
</protein>
<accession>A0A830G0V5</accession>
<dbReference type="PROSITE" id="PS00018">
    <property type="entry name" value="EF_HAND_1"/>
    <property type="match status" value="2"/>
</dbReference>
<dbReference type="InterPro" id="IPR003344">
    <property type="entry name" value="Big_1_dom"/>
</dbReference>
<dbReference type="PROSITE" id="PS51127">
    <property type="entry name" value="BIG1"/>
    <property type="match status" value="1"/>
</dbReference>
<feature type="compositionally biased region" description="Low complexity" evidence="2">
    <location>
        <begin position="553"/>
        <end position="571"/>
    </location>
</feature>
<feature type="compositionally biased region" description="Polar residues" evidence="2">
    <location>
        <begin position="355"/>
        <end position="373"/>
    </location>
</feature>
<reference evidence="4" key="1">
    <citation type="journal article" date="2014" name="Int. J. Syst. Evol. Microbiol.">
        <title>Complete genome sequence of Corynebacterium casei LMG S-19264T (=DSM 44701T), isolated from a smear-ripened cheese.</title>
        <authorList>
            <consortium name="US DOE Joint Genome Institute (JGI-PGF)"/>
            <person name="Walter F."/>
            <person name="Albersmeier A."/>
            <person name="Kalinowski J."/>
            <person name="Ruckert C."/>
        </authorList>
    </citation>
    <scope>NUCLEOTIDE SEQUENCE</scope>
    <source>
        <strain evidence="4">JCM 16108</strain>
    </source>
</reference>
<feature type="domain" description="Big-1" evidence="3">
    <location>
        <begin position="1083"/>
        <end position="1182"/>
    </location>
</feature>
<evidence type="ECO:0000259" key="3">
    <source>
        <dbReference type="PROSITE" id="PS51127"/>
    </source>
</evidence>
<feature type="region of interest" description="Disordered" evidence="2">
    <location>
        <begin position="537"/>
        <end position="588"/>
    </location>
</feature>
<name>A0A830G0V5_9EURY</name>
<organism evidence="4 5">
    <name type="scientific">Halarchaeum rubridurum</name>
    <dbReference type="NCBI Taxonomy" id="489911"/>
    <lineage>
        <taxon>Archaea</taxon>
        <taxon>Methanobacteriati</taxon>
        <taxon>Methanobacteriota</taxon>
        <taxon>Stenosarchaea group</taxon>
        <taxon>Halobacteria</taxon>
        <taxon>Halobacteriales</taxon>
        <taxon>Halobacteriaceae</taxon>
    </lineage>
</organism>
<dbReference type="RefSeq" id="WP_209590374.1">
    <property type="nucleotide sequence ID" value="NZ_BMOO01000004.1"/>
</dbReference>
<dbReference type="SUPFAM" id="SSF49373">
    <property type="entry name" value="Invasin/intimin cell-adhesion fragments"/>
    <property type="match status" value="1"/>
</dbReference>
<evidence type="ECO:0000313" key="5">
    <source>
        <dbReference type="Proteomes" id="UP000614609"/>
    </source>
</evidence>
<keyword evidence="5" id="KW-1185">Reference proteome</keyword>
<dbReference type="AlphaFoldDB" id="A0A830G0V5"/>
<feature type="region of interest" description="Disordered" evidence="2">
    <location>
        <begin position="355"/>
        <end position="377"/>
    </location>
</feature>
<reference evidence="4" key="2">
    <citation type="submission" date="2020-09" db="EMBL/GenBank/DDBJ databases">
        <authorList>
            <person name="Sun Q."/>
            <person name="Ohkuma M."/>
        </authorList>
    </citation>
    <scope>NUCLEOTIDE SEQUENCE</scope>
    <source>
        <strain evidence="4">JCM 16108</strain>
    </source>
</reference>
<proteinExistence type="inferred from homology"/>
<dbReference type="Gene3D" id="2.60.40.10">
    <property type="entry name" value="Immunoglobulins"/>
    <property type="match status" value="1"/>
</dbReference>
<sequence>MSSSTDRARAVVLALLMVGSVFGATIAFTGGAAATIQPDGSGTNASDVVVGDTTQTISINATTVDLNSTDYFVINASNLTQTGVAISSVSASQTPSGVKGVVFNASNSDSGLIVGNATDTSDDSDGSISFDLTAHFNSSPTTTGDYVYNIEQYNNSTTSTVVDTQNVAFNVTDEEEPDASQSTNDVTNDNATINVSLTDDVAVDESTINISAVNQSGDETVIVENGDISTGVNKSSTLDSSDDATETINVSVDLPDGTYNLSVAANDTSDNRINETTLGDNFTVATESTPTSGPVSLASGSVVPNETNTSVANSYVVTATLENVDTADDTVDAYANFSFAGFDLSSASITDRSVESTLSGNSNTSSDNQNYGNNSGGAPFVNVTWDDEGGTINDTLEVSFRVDQAEAPSTTGDYPITVTADTNASGSVELSNVTVDTVTVGSSDDSESPTFAESTENVTSGNATVNVSVTDDTLVDQSTIDVNVTNTSNGNTTILVRNGELVNGTESPESTFNSSSDDKTETVNVSIKLTNGTYKIGASASDPDGNQSSSEAVGDGFTVGDTSTGSDSGSTNAGNVDTLEVDPTSGSADANITASATISTTGKDTAFAVDENNDGYINESEIVDTVTDNGDGDLAGSNDNTVNVSVNLSQYNVADLSSVDILAVGEDGDADQNSDYDLNYGISPDANATYTVTNDTIGGLNLTLSTDELTANNASELQATAQLTDESGDAVSESGVPINETIGNVSDTAANVTVLDTFGTTNETGAATLNLTANTPDATVSINASENSTGTKHWANATFDTVPVASSEAENTVFDFANTTAGATTNVTISGQVNLTSDNDMQYMTFNATGADLGGVLEDDVNLSIQNTPYHGDFSTVKLENDNNLSITVSNSQTVTDDDNVTVTIHNVTLPETPDTYNTSLDLETSSEGTSFATFSGNYTVTSEQSGGSTDDVPPTFAESTNNVTDGNATINVSVTDADSAVNESTIAVNVTNDDTETTYSLVENGNATDNETVVELTDASTLNESNEPTEYVNVTADLPEGNYTISASASDTQDNENSSVAVGDGFTVTNTTNDGPTTSVAGVDVTLNRTKLVADNQAVIKATAQLVDSNGNDVNESDVQITRKISNKSNANITRLKGFGRTNADGVATLTLKANTSGYQVTVTATEQVTGNANSDSASFGTIPTTTTYDSNSPVASYDDDNDGTISSTELKSAATDFRGGSLDMGQLQSAAKAFAS</sequence>
<comment type="similarity">
    <text evidence="1">Belongs to the intimin/invasin family.</text>
</comment>
<dbReference type="Proteomes" id="UP000614609">
    <property type="component" value="Unassembled WGS sequence"/>
</dbReference>
<dbReference type="InterPro" id="IPR026452">
    <property type="entry name" value="Surf_glycop_sig_pep"/>
</dbReference>